<evidence type="ECO:0000256" key="7">
    <source>
        <dbReference type="ARBA" id="ARBA00022692"/>
    </source>
</evidence>
<dbReference type="NCBIfam" id="NF006184">
    <property type="entry name" value="PRK08319.1"/>
    <property type="match status" value="1"/>
</dbReference>
<comment type="function">
    <text evidence="14">Part of the energy-coupling factor (ECF) transporter complex CbiMNOQ involved in cobalt import.</text>
</comment>
<keyword evidence="8" id="KW-0732">Signal</keyword>
<dbReference type="GO" id="GO:0015087">
    <property type="term" value="F:cobalt ion transmembrane transporter activity"/>
    <property type="evidence" value="ECO:0007669"/>
    <property type="project" value="UniProtKB-UniRule"/>
</dbReference>
<keyword evidence="11 14" id="KW-0472">Membrane</keyword>
<dbReference type="GO" id="GO:0043190">
    <property type="term" value="C:ATP-binding cassette (ABC) transporter complex"/>
    <property type="evidence" value="ECO:0007669"/>
    <property type="project" value="InterPro"/>
</dbReference>
<evidence type="ECO:0000256" key="11">
    <source>
        <dbReference type="ARBA" id="ARBA00023136"/>
    </source>
</evidence>
<dbReference type="UniPathway" id="UPA00148"/>
<dbReference type="Gene3D" id="1.10.1760.20">
    <property type="match status" value="1"/>
</dbReference>
<name>I7LHB9_9CLOT</name>
<evidence type="ECO:0000256" key="12">
    <source>
        <dbReference type="ARBA" id="ARBA00023285"/>
    </source>
</evidence>
<evidence type="ECO:0000256" key="5">
    <source>
        <dbReference type="ARBA" id="ARBA00022475"/>
    </source>
</evidence>
<dbReference type="HAMAP" id="MF_01462">
    <property type="entry name" value="CbiM"/>
    <property type="match status" value="1"/>
</dbReference>
<feature type="transmembrane region" description="Helical" evidence="14">
    <location>
        <begin position="195"/>
        <end position="224"/>
    </location>
</feature>
<feature type="transmembrane region" description="Helical" evidence="14">
    <location>
        <begin position="160"/>
        <end position="183"/>
    </location>
</feature>
<feature type="transmembrane region" description="Helical" evidence="14">
    <location>
        <begin position="64"/>
        <end position="82"/>
    </location>
</feature>
<evidence type="ECO:0000256" key="6">
    <source>
        <dbReference type="ARBA" id="ARBA00022573"/>
    </source>
</evidence>
<dbReference type="eggNOG" id="COG0310">
    <property type="taxonomic scope" value="Bacteria"/>
</dbReference>
<reference evidence="15 16" key="1">
    <citation type="journal article" date="2011" name="J. Bacteriol.">
        <title>Draft genome sequence of Caloramator australicus strain RC3T, a thermoanaerobe from the Great Artesian Basin of Australia.</title>
        <authorList>
            <person name="Ogg C.D."/>
            <person name="Patel B.K.C."/>
        </authorList>
    </citation>
    <scope>NUCLEOTIDE SEQUENCE [LARGE SCALE GENOMIC DNA]</scope>
    <source>
        <strain evidence="15 16">RC3</strain>
    </source>
</reference>
<proteinExistence type="inferred from homology"/>
<keyword evidence="6 14" id="KW-0169">Cobalamin biosynthesis</keyword>
<dbReference type="PANTHER" id="PTHR43627">
    <property type="match status" value="1"/>
</dbReference>
<evidence type="ECO:0000256" key="4">
    <source>
        <dbReference type="ARBA" id="ARBA00022448"/>
    </source>
</evidence>
<evidence type="ECO:0000256" key="8">
    <source>
        <dbReference type="ARBA" id="ARBA00022729"/>
    </source>
</evidence>
<keyword evidence="5 14" id="KW-1003">Cell membrane</keyword>
<dbReference type="NCBIfam" id="TIGR00123">
    <property type="entry name" value="cbiM"/>
    <property type="match status" value="1"/>
</dbReference>
<dbReference type="InterPro" id="IPR018024">
    <property type="entry name" value="CbiM"/>
</dbReference>
<accession>I7LHB9</accession>
<feature type="transmembrane region" description="Helical" evidence="14">
    <location>
        <begin position="94"/>
        <end position="122"/>
    </location>
</feature>
<evidence type="ECO:0000256" key="1">
    <source>
        <dbReference type="ARBA" id="ARBA00004429"/>
    </source>
</evidence>
<dbReference type="InterPro" id="IPR002751">
    <property type="entry name" value="CbiM/NikMN"/>
</dbReference>
<keyword evidence="16" id="KW-1185">Reference proteome</keyword>
<organism evidence="15 16">
    <name type="scientific">Caloramator australicus RC3</name>
    <dbReference type="NCBI Taxonomy" id="857293"/>
    <lineage>
        <taxon>Bacteria</taxon>
        <taxon>Bacillati</taxon>
        <taxon>Bacillota</taxon>
        <taxon>Clostridia</taxon>
        <taxon>Eubacteriales</taxon>
        <taxon>Clostridiaceae</taxon>
        <taxon>Caloramator</taxon>
    </lineage>
</organism>
<evidence type="ECO:0000256" key="3">
    <source>
        <dbReference type="ARBA" id="ARBA00022426"/>
    </source>
</evidence>
<dbReference type="Pfam" id="PF01891">
    <property type="entry name" value="CbiM"/>
    <property type="match status" value="1"/>
</dbReference>
<evidence type="ECO:0000256" key="10">
    <source>
        <dbReference type="ARBA" id="ARBA00023065"/>
    </source>
</evidence>
<keyword evidence="4 14" id="KW-0813">Transport</keyword>
<dbReference type="FunFam" id="1.10.1760.20:FF:000001">
    <property type="entry name" value="Cobalt transport protein CbiM"/>
    <property type="match status" value="1"/>
</dbReference>
<dbReference type="GO" id="GO:0009236">
    <property type="term" value="P:cobalamin biosynthetic process"/>
    <property type="evidence" value="ECO:0007669"/>
    <property type="project" value="UniProtKB-UniRule"/>
</dbReference>
<dbReference type="STRING" id="857293.CAAU_1837"/>
<keyword evidence="7 14" id="KW-0812">Transmembrane</keyword>
<feature type="transmembrane region" description="Helical" evidence="14">
    <location>
        <begin position="129"/>
        <end position="148"/>
    </location>
</feature>
<keyword evidence="3 14" id="KW-0171">Cobalt transport</keyword>
<comment type="caution">
    <text evidence="15">The sequence shown here is derived from an EMBL/GenBank/DDBJ whole genome shotgun (WGS) entry which is preliminary data.</text>
</comment>
<evidence type="ECO:0000256" key="2">
    <source>
        <dbReference type="ARBA" id="ARBA00004953"/>
    </source>
</evidence>
<comment type="subunit">
    <text evidence="14">Forms an energy-coupling factor (ECF) transporter complex composed of an ATP-binding protein (A component, CbiO), a transmembrane protein (T component, CbiQ) and 2 possible substrate-capture proteins (S components, CbiM and CbiN) of unknown stoichimetry.</text>
</comment>
<keyword evidence="9 14" id="KW-1133">Transmembrane helix</keyword>
<evidence type="ECO:0000313" key="16">
    <source>
        <dbReference type="Proteomes" id="UP000007652"/>
    </source>
</evidence>
<sequence>MRKIIFLTLFLLFQISSIVHAMHISEGFLPIKWAIFYFVISFPVIFLGMKRVIEISNKEKDSKLLLALCGAFIFLLSALKLPSVTGSCSHPTGVGLSAIVFGPLVTSVLSMLVLLFQAIFLAHGGLTTLGANTFSMGIVGPFVSFLIYKFLKDKNKKLSVFLAAALGDLSTYVITSIQLALAFPSNNGGFFASLVKFLGIFALTQIPLAVVEGIFTVIIFDYLFENTRQSFKLWGEKQ</sequence>
<gene>
    <name evidence="14" type="primary">cbiM</name>
    <name evidence="15" type="ORF">CAAU_1837</name>
</gene>
<keyword evidence="12 14" id="KW-0170">Cobalt</keyword>
<comment type="pathway">
    <text evidence="2 14">Cofactor biosynthesis; adenosylcobalamin biosynthesis.</text>
</comment>
<feature type="transmembrane region" description="Helical" evidence="14">
    <location>
        <begin position="31"/>
        <end position="52"/>
    </location>
</feature>
<dbReference type="AlphaFoldDB" id="I7LHB9"/>
<dbReference type="EMBL" id="CAKP01000096">
    <property type="protein sequence ID" value="CCJ33921.1"/>
    <property type="molecule type" value="Genomic_DNA"/>
</dbReference>
<dbReference type="PANTHER" id="PTHR43627:SF1">
    <property type="entry name" value="COBALT TRANSPORT PROTEIN CBIM"/>
    <property type="match status" value="1"/>
</dbReference>
<comment type="similarity">
    <text evidence="13 14">Belongs to the CbiM family.</text>
</comment>
<comment type="subcellular location">
    <subcellularLocation>
        <location evidence="1">Cell inner membrane</location>
        <topology evidence="1">Multi-pass membrane protein</topology>
    </subcellularLocation>
    <subcellularLocation>
        <location evidence="14">Cell membrane</location>
        <topology evidence="14">Multi-pass membrane protein</topology>
    </subcellularLocation>
</comment>
<evidence type="ECO:0000256" key="14">
    <source>
        <dbReference type="HAMAP-Rule" id="MF_01462"/>
    </source>
</evidence>
<evidence type="ECO:0000313" key="15">
    <source>
        <dbReference type="EMBL" id="CCJ33921.1"/>
    </source>
</evidence>
<keyword evidence="10 14" id="KW-0406">Ion transport</keyword>
<protein>
    <recommendedName>
        <fullName evidence="14">Cobalt transport protein CbiM</fullName>
    </recommendedName>
    <alternativeName>
        <fullName evidence="14">Energy-coupling factor transporter probable substrate-capture protein CbiM</fullName>
        <shortName evidence="14">ECF transporter S component CbiM</shortName>
    </alternativeName>
</protein>
<evidence type="ECO:0000256" key="9">
    <source>
        <dbReference type="ARBA" id="ARBA00022989"/>
    </source>
</evidence>
<dbReference type="Proteomes" id="UP000007652">
    <property type="component" value="Unassembled WGS sequence"/>
</dbReference>
<evidence type="ECO:0000256" key="13">
    <source>
        <dbReference type="ARBA" id="ARBA00060918"/>
    </source>
</evidence>